<evidence type="ECO:0000313" key="1">
    <source>
        <dbReference type="Proteomes" id="UP000887579"/>
    </source>
</evidence>
<dbReference type="WBParaSite" id="ES5_v2.g8042.t1">
    <property type="protein sequence ID" value="ES5_v2.g8042.t1"/>
    <property type="gene ID" value="ES5_v2.g8042"/>
</dbReference>
<sequence>MFPKVAPHGRIMVPGFIRSQRITTIVAIGGISIAVATLYILLRRKPNQKEKKETTPPPLPLSSSSSSAVAAATSSADQEKMSRTSKASIRENNILPNTTTTTSNVNEINGKNKENAPMPEIVTMTTQNPEIIIKSEPSPNENDNSSSIIEKQFEKLEVSKNGAETIERELSPIEKILAENTPLLDWAECSFQDMESETDRNGNCGQTCTDSSSTHSNEEKMIETTVVTNEMATNGRNYKMADSPSVDSTHSEVSNDSGRATVLNPSGFIPYDFDMNILPMYEFEVPNTLVGLIIGVRGKTIRELCTRADVRILIRPHHDQSKVNTHQICSIEGKRDDINKCLHMMRHRFPPNRFPDLNLKPVFPPPVQPPVLPSSDLLQLSLPSGVTSEVYISAPIDAGHFFVQLPTHPTFPSLITLDAAMNNIYYQSYGAQDTLKPIKNSVNIMCAAPASNGWYRALTLCYDEKQDEMLVRFVDYGGYARMARTDLRYLLRQDLLTLPYQSIECYLADVEPIDGTTWSEEANTYFQKMCTQKIIQAELVGHNRFDGLPYVRLLIRNKKNENNRFDTLLLKRKYAKAWDSSRCVPLLLPKITVTNEDAAEDSDATLESPVQITCTDEKKIKTPSRSNSKNKKSKGVRTPPSVAQTA</sequence>
<protein>
    <submittedName>
        <fullName evidence="2">Tudor domain-containing protein</fullName>
    </submittedName>
</protein>
<accession>A0AC34GTY2</accession>
<proteinExistence type="predicted"/>
<dbReference type="Proteomes" id="UP000887579">
    <property type="component" value="Unplaced"/>
</dbReference>
<evidence type="ECO:0000313" key="2">
    <source>
        <dbReference type="WBParaSite" id="ES5_v2.g8042.t1"/>
    </source>
</evidence>
<organism evidence="1 2">
    <name type="scientific">Panagrolaimus sp. ES5</name>
    <dbReference type="NCBI Taxonomy" id="591445"/>
    <lineage>
        <taxon>Eukaryota</taxon>
        <taxon>Metazoa</taxon>
        <taxon>Ecdysozoa</taxon>
        <taxon>Nematoda</taxon>
        <taxon>Chromadorea</taxon>
        <taxon>Rhabditida</taxon>
        <taxon>Tylenchina</taxon>
        <taxon>Panagrolaimomorpha</taxon>
        <taxon>Panagrolaimoidea</taxon>
        <taxon>Panagrolaimidae</taxon>
        <taxon>Panagrolaimus</taxon>
    </lineage>
</organism>
<name>A0AC34GTY2_9BILA</name>
<reference evidence="2" key="1">
    <citation type="submission" date="2022-11" db="UniProtKB">
        <authorList>
            <consortium name="WormBaseParasite"/>
        </authorList>
    </citation>
    <scope>IDENTIFICATION</scope>
</reference>